<dbReference type="Proteomes" id="UP000789375">
    <property type="component" value="Unassembled WGS sequence"/>
</dbReference>
<protein>
    <submittedName>
        <fullName evidence="1">15916_t:CDS:1</fullName>
    </submittedName>
</protein>
<dbReference type="EMBL" id="CAJVPP010000269">
    <property type="protein sequence ID" value="CAG8463292.1"/>
    <property type="molecule type" value="Genomic_DNA"/>
</dbReference>
<comment type="caution">
    <text evidence="1">The sequence shown here is derived from an EMBL/GenBank/DDBJ whole genome shotgun (WGS) entry which is preliminary data.</text>
</comment>
<organism evidence="1 2">
    <name type="scientific">Funneliformis mosseae</name>
    <name type="common">Endomycorrhizal fungus</name>
    <name type="synonym">Glomus mosseae</name>
    <dbReference type="NCBI Taxonomy" id="27381"/>
    <lineage>
        <taxon>Eukaryota</taxon>
        <taxon>Fungi</taxon>
        <taxon>Fungi incertae sedis</taxon>
        <taxon>Mucoromycota</taxon>
        <taxon>Glomeromycotina</taxon>
        <taxon>Glomeromycetes</taxon>
        <taxon>Glomerales</taxon>
        <taxon>Glomeraceae</taxon>
        <taxon>Funneliformis</taxon>
    </lineage>
</organism>
<sequence length="125" mass="14223">MHLDVKPEFGVSLNIFKTTDTGFINEEDIIYEEYLGSEPSNISSPDMEDTEIHLTKNMTVKMIIYSMTLVEYLPTSEEGVAIIYHVEEWDNIEAAFADIHILWADLVANDTTCSYLGNIAVDKKR</sequence>
<evidence type="ECO:0000313" key="1">
    <source>
        <dbReference type="EMBL" id="CAG8463292.1"/>
    </source>
</evidence>
<keyword evidence="2" id="KW-1185">Reference proteome</keyword>
<gene>
    <name evidence="1" type="ORF">FMOSSE_LOCUS2151</name>
</gene>
<evidence type="ECO:0000313" key="2">
    <source>
        <dbReference type="Proteomes" id="UP000789375"/>
    </source>
</evidence>
<reference evidence="1" key="1">
    <citation type="submission" date="2021-06" db="EMBL/GenBank/DDBJ databases">
        <authorList>
            <person name="Kallberg Y."/>
            <person name="Tangrot J."/>
            <person name="Rosling A."/>
        </authorList>
    </citation>
    <scope>NUCLEOTIDE SEQUENCE</scope>
    <source>
        <strain evidence="1">87-6 pot B 2015</strain>
    </source>
</reference>
<dbReference type="AlphaFoldDB" id="A0A9N8VR12"/>
<accession>A0A9N8VR12</accession>
<proteinExistence type="predicted"/>
<name>A0A9N8VR12_FUNMO</name>